<dbReference type="Proteomes" id="UP000064893">
    <property type="component" value="Chromosome"/>
</dbReference>
<evidence type="ECO:0000259" key="2">
    <source>
        <dbReference type="Pfam" id="PF18962"/>
    </source>
</evidence>
<evidence type="ECO:0000256" key="1">
    <source>
        <dbReference type="SAM" id="SignalP"/>
    </source>
</evidence>
<dbReference type="NCBIfam" id="TIGR04183">
    <property type="entry name" value="Por_Secre_tail"/>
    <property type="match status" value="1"/>
</dbReference>
<name>A0A0S2I202_9BACT</name>
<dbReference type="RefSeq" id="WP_057953821.1">
    <property type="nucleotide sequence ID" value="NZ_CP013118.1"/>
</dbReference>
<dbReference type="KEGG" id="blq:L21SP5_02831"/>
<protein>
    <recommendedName>
        <fullName evidence="2">Secretion system C-terminal sorting domain-containing protein</fullName>
    </recommendedName>
</protein>
<dbReference type="AlphaFoldDB" id="A0A0S2I202"/>
<proteinExistence type="predicted"/>
<dbReference type="EMBL" id="CP013118">
    <property type="protein sequence ID" value="ALO16451.1"/>
    <property type="molecule type" value="Genomic_DNA"/>
</dbReference>
<reference evidence="3 4" key="1">
    <citation type="submission" date="2015-11" db="EMBL/GenBank/DDBJ databases">
        <title>Description and complete genome sequence of a novel strain predominating in hypersaline microbial mats and representing a new family of the Bacteriodetes phylum.</title>
        <authorList>
            <person name="Spring S."/>
            <person name="Bunk B."/>
            <person name="Sproer C."/>
            <person name="Klenk H.-P."/>
        </authorList>
    </citation>
    <scope>NUCLEOTIDE SEQUENCE [LARGE SCALE GENOMIC DNA]</scope>
    <source>
        <strain evidence="3 4">L21-Spi-D4</strain>
    </source>
</reference>
<evidence type="ECO:0000313" key="4">
    <source>
        <dbReference type="Proteomes" id="UP000064893"/>
    </source>
</evidence>
<dbReference type="Pfam" id="PF18962">
    <property type="entry name" value="Por_Secre_tail"/>
    <property type="match status" value="1"/>
</dbReference>
<evidence type="ECO:0000313" key="3">
    <source>
        <dbReference type="EMBL" id="ALO16451.1"/>
    </source>
</evidence>
<accession>A0A0S2I202</accession>
<dbReference type="OrthoDB" id="1164513at2"/>
<feature type="chain" id="PRO_5006599552" description="Secretion system C-terminal sorting domain-containing protein" evidence="1">
    <location>
        <begin position="20"/>
        <end position="322"/>
    </location>
</feature>
<organism evidence="3 4">
    <name type="scientific">Salinivirga cyanobacteriivorans</name>
    <dbReference type="NCBI Taxonomy" id="1307839"/>
    <lineage>
        <taxon>Bacteria</taxon>
        <taxon>Pseudomonadati</taxon>
        <taxon>Bacteroidota</taxon>
        <taxon>Bacteroidia</taxon>
        <taxon>Bacteroidales</taxon>
        <taxon>Salinivirgaceae</taxon>
        <taxon>Salinivirga</taxon>
    </lineage>
</organism>
<gene>
    <name evidence="3" type="ORF">L21SP5_02831</name>
</gene>
<keyword evidence="4" id="KW-1185">Reference proteome</keyword>
<dbReference type="InterPro" id="IPR026444">
    <property type="entry name" value="Secre_tail"/>
</dbReference>
<keyword evidence="1" id="KW-0732">Signal</keyword>
<dbReference type="STRING" id="1307839.L21SP5_02831"/>
<feature type="domain" description="Secretion system C-terminal sorting" evidence="2">
    <location>
        <begin position="252"/>
        <end position="318"/>
    </location>
</feature>
<feature type="signal peptide" evidence="1">
    <location>
        <begin position="1"/>
        <end position="19"/>
    </location>
</feature>
<sequence precursor="true">MRHLIFTTLFLSIYFFGNAQITLTAEVHNPNVGDTYEQNINSDPGAGFTEGPSGADVTWDFSNLTTSTTRGVSIQAASNPDFPNADIFYSQVGTYSYFGTANNAFVYWGINTDQAVIAYTDGEDQVRFPITYGDSYSDTFEGSYESFGMTFDREGTLDVAADGYGTLITPDATYDNALRIQIVRNTTDYQNGSPTGSTVDTIYYWYAENINFPVMTYNRNYSEGSLVGESVNYLSDDGTLSVSGIEAKTLEVYPNPVQNRLNLNYDKQKIRHIQILDLQGKLVKEFAAKVETIITEDLPTGTYFIKTTYSNGVAQKAKFIKQ</sequence>